<dbReference type="Proteomes" id="UP000298642">
    <property type="component" value="Chromosome"/>
</dbReference>
<gene>
    <name evidence="3" type="ORF">EIO64_08470</name>
</gene>
<dbReference type="RefSeq" id="WP_158629748.1">
    <property type="nucleotide sequence ID" value="NZ_CP034413.3"/>
</dbReference>
<sequence length="114" mass="12174">MEPPFQSIIIYFFTFVLNLAVFYKKMSAGRPAPMGKREKLSEQTGSPSTPGETFLKAAGQYAGLEDDGFFINHEAPASQGGTMPTLFSTTGLDVMETGKAPALTSGGFLAQQVT</sequence>
<feature type="region of interest" description="Disordered" evidence="1">
    <location>
        <begin position="30"/>
        <end position="52"/>
    </location>
</feature>
<evidence type="ECO:0000313" key="3">
    <source>
        <dbReference type="EMBL" id="QCI59254.1"/>
    </source>
</evidence>
<reference evidence="4" key="1">
    <citation type="submission" date="2018-12" db="EMBL/GenBank/DDBJ databases">
        <title>Dusodibacter welbiota gen. nov., sp. nov., isolated from human faeces and emended description of the Oscillibacter genus.</title>
        <authorList>
            <person name="Le Roy T."/>
            <person name="Van der Smissen P."/>
            <person name="Delzenne N."/>
            <person name="Muccioli G."/>
            <person name="Collet J.F."/>
            <person name="Cani P.D."/>
        </authorList>
    </citation>
    <scope>NUCLEOTIDE SEQUENCE [LARGE SCALE GENOMIC DNA]</scope>
    <source>
        <strain evidence="4">J115</strain>
    </source>
</reference>
<feature type="transmembrane region" description="Helical" evidence="2">
    <location>
        <begin position="6"/>
        <end position="23"/>
    </location>
</feature>
<name>A0A4D7AI33_9FIRM</name>
<dbReference type="KEGG" id="obj:EIO64_08470"/>
<evidence type="ECO:0000313" key="4">
    <source>
        <dbReference type="Proteomes" id="UP000298642"/>
    </source>
</evidence>
<keyword evidence="2" id="KW-0472">Membrane</keyword>
<dbReference type="AlphaFoldDB" id="A0A4D7AI33"/>
<accession>A0A4D7AI33</accession>
<dbReference type="EMBL" id="CP034413">
    <property type="protein sequence ID" value="QCI59254.1"/>
    <property type="molecule type" value="Genomic_DNA"/>
</dbReference>
<keyword evidence="4" id="KW-1185">Reference proteome</keyword>
<organism evidence="3 4">
    <name type="scientific">Dysosmobacter welbionis</name>
    <dbReference type="NCBI Taxonomy" id="2093857"/>
    <lineage>
        <taxon>Bacteria</taxon>
        <taxon>Bacillati</taxon>
        <taxon>Bacillota</taxon>
        <taxon>Clostridia</taxon>
        <taxon>Eubacteriales</taxon>
        <taxon>Oscillospiraceae</taxon>
        <taxon>Dysosmobacter</taxon>
    </lineage>
</organism>
<evidence type="ECO:0000256" key="2">
    <source>
        <dbReference type="SAM" id="Phobius"/>
    </source>
</evidence>
<keyword evidence="2" id="KW-0812">Transmembrane</keyword>
<protein>
    <submittedName>
        <fullName evidence="3">Uncharacterized protein</fullName>
    </submittedName>
</protein>
<feature type="compositionally biased region" description="Polar residues" evidence="1">
    <location>
        <begin position="42"/>
        <end position="51"/>
    </location>
</feature>
<evidence type="ECO:0000256" key="1">
    <source>
        <dbReference type="SAM" id="MobiDB-lite"/>
    </source>
</evidence>
<proteinExistence type="predicted"/>
<keyword evidence="2" id="KW-1133">Transmembrane helix</keyword>